<reference evidence="12" key="1">
    <citation type="submission" date="2016-10" db="EMBL/GenBank/DDBJ databases">
        <authorList>
            <person name="Varghese N."/>
            <person name="Submissions S."/>
        </authorList>
    </citation>
    <scope>NUCLEOTIDE SEQUENCE [LARGE SCALE GENOMIC DNA]</scope>
    <source>
        <strain evidence="12">ATCC 700689</strain>
    </source>
</reference>
<dbReference type="Proteomes" id="UP000182894">
    <property type="component" value="Unassembled WGS sequence"/>
</dbReference>
<dbReference type="InterPro" id="IPR003661">
    <property type="entry name" value="HisK_dim/P_dom"/>
</dbReference>
<dbReference type="SMART" id="SM00387">
    <property type="entry name" value="HATPase_c"/>
    <property type="match status" value="1"/>
</dbReference>
<evidence type="ECO:0000256" key="3">
    <source>
        <dbReference type="ARBA" id="ARBA00022553"/>
    </source>
</evidence>
<evidence type="ECO:0000256" key="6">
    <source>
        <dbReference type="ARBA" id="ARBA00022777"/>
    </source>
</evidence>
<evidence type="ECO:0000256" key="5">
    <source>
        <dbReference type="ARBA" id="ARBA00022741"/>
    </source>
</evidence>
<dbReference type="CDD" id="cd00082">
    <property type="entry name" value="HisKA"/>
    <property type="match status" value="1"/>
</dbReference>
<evidence type="ECO:0000259" key="10">
    <source>
        <dbReference type="PROSITE" id="PS50109"/>
    </source>
</evidence>
<dbReference type="PROSITE" id="PS50109">
    <property type="entry name" value="HIS_KIN"/>
    <property type="match status" value="1"/>
</dbReference>
<keyword evidence="4" id="KW-0808">Transferase</keyword>
<dbReference type="PRINTS" id="PR00344">
    <property type="entry name" value="BCTRLSENSOR"/>
</dbReference>
<keyword evidence="3" id="KW-0597">Phosphoprotein</keyword>
<evidence type="ECO:0000256" key="7">
    <source>
        <dbReference type="ARBA" id="ARBA00022840"/>
    </source>
</evidence>
<evidence type="ECO:0000313" key="11">
    <source>
        <dbReference type="EMBL" id="SDG63892.1"/>
    </source>
</evidence>
<keyword evidence="5" id="KW-0547">Nucleotide-binding</keyword>
<keyword evidence="6 11" id="KW-0418">Kinase</keyword>
<evidence type="ECO:0000256" key="1">
    <source>
        <dbReference type="ARBA" id="ARBA00000085"/>
    </source>
</evidence>
<dbReference type="InterPro" id="IPR005467">
    <property type="entry name" value="His_kinase_dom"/>
</dbReference>
<dbReference type="Gene3D" id="3.30.565.10">
    <property type="entry name" value="Histidine kinase-like ATPase, C-terminal domain"/>
    <property type="match status" value="1"/>
</dbReference>
<dbReference type="SUPFAM" id="SSF47384">
    <property type="entry name" value="Homodimeric domain of signal transducing histidine kinase"/>
    <property type="match status" value="1"/>
</dbReference>
<dbReference type="InterPro" id="IPR003594">
    <property type="entry name" value="HATPase_dom"/>
</dbReference>
<dbReference type="SUPFAM" id="SSF55874">
    <property type="entry name" value="ATPase domain of HSP90 chaperone/DNA topoisomerase II/histidine kinase"/>
    <property type="match status" value="1"/>
</dbReference>
<dbReference type="EMBL" id="FNCO01000002">
    <property type="protein sequence ID" value="SDG63892.1"/>
    <property type="molecule type" value="Genomic_DNA"/>
</dbReference>
<gene>
    <name evidence="11" type="ORF">SAMN05216605_102655</name>
</gene>
<evidence type="ECO:0000256" key="9">
    <source>
        <dbReference type="SAM" id="MobiDB-lite"/>
    </source>
</evidence>
<evidence type="ECO:0000256" key="2">
    <source>
        <dbReference type="ARBA" id="ARBA00012438"/>
    </source>
</evidence>
<dbReference type="Pfam" id="PF02518">
    <property type="entry name" value="HATPase_c"/>
    <property type="match status" value="1"/>
</dbReference>
<dbReference type="InterPro" id="IPR004358">
    <property type="entry name" value="Sig_transdc_His_kin-like_C"/>
</dbReference>
<accession>A0A1G7VVT3</accession>
<sequence length="364" mass="38920">MTAIRVPDSAKAGPLRLCAGLAAYTPGSDKAAGFESGGPMSEKRLTQRRSGTYEASDPAWSHHYDMSLLRRDVDATYRLLPDPASGVTISPLLPPAPAHRLAMLELWAPSITPASQSVITQHTPPNDPQADFASNAHLQVMGELTASIAHEICQPLLAIASNAAACLRWLQREKPVVSEAIEGLRDIRAECERAANIVAALRALTRQSPCNPQRVNVNDVILEAVRLHGPALAAGNVALVIDLRADQPVNADPVQVQQLVFNLIANAMEAMAGVESPGPIVRLSSNTLQDGVRVSVEDNGPGIPVEDRQRIFEAFHTTKESGLGMGLTICRSVVEAHKGNLYAEGSELGGAMIRFQLPTGCRNH</sequence>
<dbReference type="GO" id="GO:0005524">
    <property type="term" value="F:ATP binding"/>
    <property type="evidence" value="ECO:0007669"/>
    <property type="project" value="UniProtKB-KW"/>
</dbReference>
<name>A0A1G7VVT3_9PSED</name>
<dbReference type="AlphaFoldDB" id="A0A1G7VVT3"/>
<organism evidence="11 12">
    <name type="scientific">Pseudomonas abietaniphila</name>
    <dbReference type="NCBI Taxonomy" id="89065"/>
    <lineage>
        <taxon>Bacteria</taxon>
        <taxon>Pseudomonadati</taxon>
        <taxon>Pseudomonadota</taxon>
        <taxon>Gammaproteobacteria</taxon>
        <taxon>Pseudomonadales</taxon>
        <taxon>Pseudomonadaceae</taxon>
        <taxon>Pseudomonas</taxon>
    </lineage>
</organism>
<dbReference type="Gene3D" id="1.10.287.130">
    <property type="match status" value="1"/>
</dbReference>
<dbReference type="STRING" id="89065.SAMN05216605_102655"/>
<dbReference type="EC" id="2.7.13.3" evidence="2"/>
<keyword evidence="7" id="KW-0067">ATP-binding</keyword>
<proteinExistence type="predicted"/>
<dbReference type="PANTHER" id="PTHR43065">
    <property type="entry name" value="SENSOR HISTIDINE KINASE"/>
    <property type="match status" value="1"/>
</dbReference>
<dbReference type="InterPro" id="IPR036890">
    <property type="entry name" value="HATPase_C_sf"/>
</dbReference>
<keyword evidence="8" id="KW-0902">Two-component regulatory system</keyword>
<feature type="domain" description="Histidine kinase" evidence="10">
    <location>
        <begin position="147"/>
        <end position="361"/>
    </location>
</feature>
<evidence type="ECO:0000313" key="12">
    <source>
        <dbReference type="Proteomes" id="UP000182894"/>
    </source>
</evidence>
<dbReference type="InterPro" id="IPR036097">
    <property type="entry name" value="HisK_dim/P_sf"/>
</dbReference>
<feature type="region of interest" description="Disordered" evidence="9">
    <location>
        <begin position="29"/>
        <end position="56"/>
    </location>
</feature>
<evidence type="ECO:0000256" key="8">
    <source>
        <dbReference type="ARBA" id="ARBA00023012"/>
    </source>
</evidence>
<evidence type="ECO:0000256" key="4">
    <source>
        <dbReference type="ARBA" id="ARBA00022679"/>
    </source>
</evidence>
<dbReference type="GO" id="GO:0000155">
    <property type="term" value="F:phosphorelay sensor kinase activity"/>
    <property type="evidence" value="ECO:0007669"/>
    <property type="project" value="InterPro"/>
</dbReference>
<protein>
    <recommendedName>
        <fullName evidence="2">histidine kinase</fullName>
        <ecNumber evidence="2">2.7.13.3</ecNumber>
    </recommendedName>
</protein>
<comment type="catalytic activity">
    <reaction evidence="1">
        <text>ATP + protein L-histidine = ADP + protein N-phospho-L-histidine.</text>
        <dbReference type="EC" id="2.7.13.3"/>
    </reaction>
</comment>
<keyword evidence="12" id="KW-1185">Reference proteome</keyword>
<dbReference type="PANTHER" id="PTHR43065:SF10">
    <property type="entry name" value="PEROXIDE STRESS-ACTIVATED HISTIDINE KINASE MAK3"/>
    <property type="match status" value="1"/>
</dbReference>